<evidence type="ECO:0000313" key="1">
    <source>
        <dbReference type="EMBL" id="KAK3579862.1"/>
    </source>
</evidence>
<proteinExistence type="predicted"/>
<dbReference type="AlphaFoldDB" id="A0AAE0RUG9"/>
<keyword evidence="2" id="KW-1185">Reference proteome</keyword>
<sequence>MFHELQFALAEQESEAVTVQPRKCSQGIEASTTGAAEICSCIDETRLKFSTLEIHSTQPAIDTRRDIRVPILLVRHGHRKLTNNNN</sequence>
<comment type="caution">
    <text evidence="1">The sequence shown here is derived from an EMBL/GenBank/DDBJ whole genome shotgun (WGS) entry which is preliminary data.</text>
</comment>
<reference evidence="1" key="1">
    <citation type="journal article" date="2021" name="Genome Biol. Evol.">
        <title>A High-Quality Reference Genome for a Parasitic Bivalve with Doubly Uniparental Inheritance (Bivalvia: Unionida).</title>
        <authorList>
            <person name="Smith C.H."/>
        </authorList>
    </citation>
    <scope>NUCLEOTIDE SEQUENCE</scope>
    <source>
        <strain evidence="1">CHS0354</strain>
    </source>
</reference>
<accession>A0AAE0RUG9</accession>
<protein>
    <submittedName>
        <fullName evidence="1">Uncharacterized protein</fullName>
    </submittedName>
</protein>
<reference evidence="1" key="3">
    <citation type="submission" date="2023-05" db="EMBL/GenBank/DDBJ databases">
        <authorList>
            <person name="Smith C.H."/>
        </authorList>
    </citation>
    <scope>NUCLEOTIDE SEQUENCE</scope>
    <source>
        <strain evidence="1">CHS0354</strain>
        <tissue evidence="1">Mantle</tissue>
    </source>
</reference>
<organism evidence="1 2">
    <name type="scientific">Potamilus streckersoni</name>
    <dbReference type="NCBI Taxonomy" id="2493646"/>
    <lineage>
        <taxon>Eukaryota</taxon>
        <taxon>Metazoa</taxon>
        <taxon>Spiralia</taxon>
        <taxon>Lophotrochozoa</taxon>
        <taxon>Mollusca</taxon>
        <taxon>Bivalvia</taxon>
        <taxon>Autobranchia</taxon>
        <taxon>Heteroconchia</taxon>
        <taxon>Palaeoheterodonta</taxon>
        <taxon>Unionida</taxon>
        <taxon>Unionoidea</taxon>
        <taxon>Unionidae</taxon>
        <taxon>Ambleminae</taxon>
        <taxon>Lampsilini</taxon>
        <taxon>Potamilus</taxon>
    </lineage>
</organism>
<dbReference type="Proteomes" id="UP001195483">
    <property type="component" value="Unassembled WGS sequence"/>
</dbReference>
<gene>
    <name evidence="1" type="ORF">CHS0354_025766</name>
</gene>
<evidence type="ECO:0000313" key="2">
    <source>
        <dbReference type="Proteomes" id="UP001195483"/>
    </source>
</evidence>
<dbReference type="EMBL" id="JAEAOA010001539">
    <property type="protein sequence ID" value="KAK3579862.1"/>
    <property type="molecule type" value="Genomic_DNA"/>
</dbReference>
<name>A0AAE0RUG9_9BIVA</name>
<reference evidence="1" key="2">
    <citation type="journal article" date="2021" name="Genome Biol. Evol.">
        <title>Developing a high-quality reference genome for a parasitic bivalve with doubly uniparental inheritance (Bivalvia: Unionida).</title>
        <authorList>
            <person name="Smith C.H."/>
        </authorList>
    </citation>
    <scope>NUCLEOTIDE SEQUENCE</scope>
    <source>
        <strain evidence="1">CHS0354</strain>
        <tissue evidence="1">Mantle</tissue>
    </source>
</reference>